<feature type="region of interest" description="Disordered" evidence="6">
    <location>
        <begin position="1167"/>
        <end position="1225"/>
    </location>
</feature>
<dbReference type="AlphaFoldDB" id="A0A5D5AJE6"/>
<dbReference type="PANTHER" id="PTHR33406">
    <property type="entry name" value="MEMBRANE PROTEIN MJ1562-RELATED"/>
    <property type="match status" value="1"/>
</dbReference>
<dbReference type="PANTHER" id="PTHR33406:SF13">
    <property type="entry name" value="MEMBRANE PROTEIN YDFJ"/>
    <property type="match status" value="1"/>
</dbReference>
<evidence type="ECO:0000256" key="3">
    <source>
        <dbReference type="ARBA" id="ARBA00022692"/>
    </source>
</evidence>
<reference evidence="9 10" key="1">
    <citation type="submission" date="2019-08" db="EMBL/GenBank/DDBJ databases">
        <title>Archaea genome.</title>
        <authorList>
            <person name="Kajale S."/>
            <person name="Shouche Y."/>
            <person name="Deshpande N."/>
            <person name="Sharma A."/>
        </authorList>
    </citation>
    <scope>NUCLEOTIDE SEQUENCE [LARGE SCALE GENOMIC DNA]</scope>
    <source>
        <strain evidence="9 10">ESP3B_9</strain>
    </source>
</reference>
<feature type="region of interest" description="Disordered" evidence="6">
    <location>
        <begin position="930"/>
        <end position="963"/>
    </location>
</feature>
<dbReference type="SUPFAM" id="SSF82866">
    <property type="entry name" value="Multidrug efflux transporter AcrB transmembrane domain"/>
    <property type="match status" value="2"/>
</dbReference>
<dbReference type="PROSITE" id="PS50156">
    <property type="entry name" value="SSD"/>
    <property type="match status" value="2"/>
</dbReference>
<keyword evidence="4 7" id="KW-1133">Transmembrane helix</keyword>
<feature type="compositionally biased region" description="Acidic residues" evidence="6">
    <location>
        <begin position="146"/>
        <end position="165"/>
    </location>
</feature>
<feature type="domain" description="SSD" evidence="8">
    <location>
        <begin position="528"/>
        <end position="687"/>
    </location>
</feature>
<feature type="transmembrane region" description="Helical" evidence="7">
    <location>
        <begin position="997"/>
        <end position="1016"/>
    </location>
</feature>
<keyword evidence="10" id="KW-1185">Reference proteome</keyword>
<keyword evidence="2" id="KW-1003">Cell membrane</keyword>
<feature type="transmembrane region" description="Helical" evidence="7">
    <location>
        <begin position="725"/>
        <end position="744"/>
    </location>
</feature>
<dbReference type="Gene3D" id="1.20.1640.10">
    <property type="entry name" value="Multidrug efflux transporter AcrB transmembrane domain"/>
    <property type="match status" value="2"/>
</dbReference>
<evidence type="ECO:0000256" key="1">
    <source>
        <dbReference type="ARBA" id="ARBA00004651"/>
    </source>
</evidence>
<feature type="transmembrane region" description="Helical" evidence="7">
    <location>
        <begin position="1094"/>
        <end position="1121"/>
    </location>
</feature>
<feature type="transmembrane region" description="Helical" evidence="7">
    <location>
        <begin position="1127"/>
        <end position="1153"/>
    </location>
</feature>
<protein>
    <submittedName>
        <fullName evidence="9">MMPL family transporter</fullName>
    </submittedName>
</protein>
<dbReference type="RefSeq" id="WP_149082375.1">
    <property type="nucleotide sequence ID" value="NZ_VTAW01000023.1"/>
</dbReference>
<feature type="transmembrane region" description="Helical" evidence="7">
    <location>
        <begin position="556"/>
        <end position="576"/>
    </location>
</feature>
<accession>A0A5D5AJE6</accession>
<keyword evidence="3 7" id="KW-0812">Transmembrane</keyword>
<evidence type="ECO:0000256" key="2">
    <source>
        <dbReference type="ARBA" id="ARBA00022475"/>
    </source>
</evidence>
<feature type="transmembrane region" description="Helical" evidence="7">
    <location>
        <begin position="627"/>
        <end position="650"/>
    </location>
</feature>
<feature type="compositionally biased region" description="Basic and acidic residues" evidence="6">
    <location>
        <begin position="1213"/>
        <end position="1225"/>
    </location>
</feature>
<feature type="transmembrane region" description="Helical" evidence="7">
    <location>
        <begin position="1053"/>
        <end position="1073"/>
    </location>
</feature>
<dbReference type="Proteomes" id="UP000324104">
    <property type="component" value="Unassembled WGS sequence"/>
</dbReference>
<feature type="compositionally biased region" description="Basic and acidic residues" evidence="6">
    <location>
        <begin position="596"/>
        <end position="609"/>
    </location>
</feature>
<evidence type="ECO:0000313" key="10">
    <source>
        <dbReference type="Proteomes" id="UP000324104"/>
    </source>
</evidence>
<feature type="transmembrane region" description="Helical" evidence="7">
    <location>
        <begin position="502"/>
        <end position="521"/>
    </location>
</feature>
<dbReference type="Gene3D" id="6.10.250.3150">
    <property type="match status" value="1"/>
</dbReference>
<comment type="caution">
    <text evidence="9">The sequence shown here is derived from an EMBL/GenBank/DDBJ whole genome shotgun (WGS) entry which is preliminary data.</text>
</comment>
<dbReference type="Pfam" id="PF03176">
    <property type="entry name" value="MMPL"/>
    <property type="match status" value="2"/>
</dbReference>
<evidence type="ECO:0000256" key="6">
    <source>
        <dbReference type="SAM" id="MobiDB-lite"/>
    </source>
</evidence>
<feature type="compositionally biased region" description="Acidic residues" evidence="6">
    <location>
        <begin position="1180"/>
        <end position="1193"/>
    </location>
</feature>
<gene>
    <name evidence="9" type="ORF">FYC77_15325</name>
</gene>
<dbReference type="GO" id="GO:0005886">
    <property type="term" value="C:plasma membrane"/>
    <property type="evidence" value="ECO:0007669"/>
    <property type="project" value="UniProtKB-SubCell"/>
</dbReference>
<feature type="domain" description="SSD" evidence="8">
    <location>
        <begin position="992"/>
        <end position="1152"/>
    </location>
</feature>
<dbReference type="InterPro" id="IPR000731">
    <property type="entry name" value="SSD"/>
</dbReference>
<evidence type="ECO:0000256" key="4">
    <source>
        <dbReference type="ARBA" id="ARBA00022989"/>
    </source>
</evidence>
<sequence length="1225" mass="131738">MSAADRIAKFVTSNARIVLVVLLLTTALVGAGASMVDDDSSLEQFESDSPEGEAMEAIDENFGVDDEEETTSVQVITRGDGENVLTRESLLESLEFQEEIRANESINETLVEDDAITGVENVIAMTAITNEQVAELEELADDIEERETELNETSEELEERGEELEERGAELEERGAELEERGVELEERGAELEERESELEETSERLEDGIDASIGIQREYEQLAAAYDETDPEYQLGASELESEFEETIAEATVGLDDEQAAEYEELAQQARAIESDRFAIEQTTDDPEEVPEYEEHSEALEEVYLGATMGILEEEYEQLEEAADELEGERDQLEEDSEQLEEDSEQLEEDSAELEEDSEQLEEEYERLGEDAEELEEMQDDLEDDDGPTLDEQIEALSEIDDDEFEEALEGALSDDDENQGAALGFMPSDYDPGSTEADARMTFVTQEIGDADVETGAVDEDVLETQLDLQELAAGHEHEQIVFGVGIITDEIDRSMGDSLAIVGPLALAFVVAALLIAYRDPLDIVLGVVGIVTVLVWTFGFMGWTGIAFNQMMIAIPVLLIGLSIDYAIHVFMRYREQRETPRVSDEQTGSEPTREQRETPRVSDERTEDPDVTDSSTVRGSMAVALAGVGIALVWVTATTAIGFLANLISPIGPIQEFGVVSAFGILAALVVFGGLIPAAKVEIDSALEARGFDRRKRAFGTGGGRLGDVLSVGAVAARRAPLVLLLVVLLVTAGGVYGASQVDTSFDEEDFLAESPPAWTESLPGGMAPGEYQAAGDLDYVNENFQRDDVQAQILVEGDVADGDVLERLETAQNDAADSDVAYTLASGEADVQGPLSVMEDTAARNESFNESFEAADTTGDGVPDENVTELYDELFEIDEDEASQVLYRSDDGTYDAARMIVAVEGDAPFDQTTEEMRTIAATIDDAGVGDDRGLEGGDGSGQGDDRADGEGDGTDEDGETVILADGDGVSAIATGDPIVSYIVEQDLLDTVLQSLLITLVAVFTFLTVAYRLTGNSATLGVVTLLPVAFAVSWILGTMYLIGMPFNVLTGMITSLTIGLGVAYSIHVSSRYTLELERQGNVWSALETTVTGTGGALLGSAATTVGGFGTLAFAILPVLEQFGIITALTITYAFLASVIVLPTLLVLWTRYFGPDVSFDVRPLRRPTPTASDGGMPEDVDRDGGEENPADATETNGTDGATAGGDVDSGGRSRPDDGGGE</sequence>
<feature type="transmembrane region" description="Helical" evidence="7">
    <location>
        <begin position="528"/>
        <end position="550"/>
    </location>
</feature>
<dbReference type="InterPro" id="IPR004869">
    <property type="entry name" value="MMPL_dom"/>
</dbReference>
<evidence type="ECO:0000313" key="9">
    <source>
        <dbReference type="EMBL" id="TYT61063.1"/>
    </source>
</evidence>
<feature type="region of interest" description="Disordered" evidence="6">
    <location>
        <begin position="585"/>
        <end position="620"/>
    </location>
</feature>
<feature type="transmembrane region" description="Helical" evidence="7">
    <location>
        <begin position="1023"/>
        <end position="1047"/>
    </location>
</feature>
<feature type="region of interest" description="Disordered" evidence="6">
    <location>
        <begin position="146"/>
        <end position="212"/>
    </location>
</feature>
<feature type="compositionally biased region" description="Acidic residues" evidence="6">
    <location>
        <begin position="284"/>
        <end position="293"/>
    </location>
</feature>
<feature type="compositionally biased region" description="Basic and acidic residues" evidence="6">
    <location>
        <begin position="166"/>
        <end position="192"/>
    </location>
</feature>
<keyword evidence="5 7" id="KW-0472">Membrane</keyword>
<name>A0A5D5AJE6_9EURY</name>
<organism evidence="9 10">
    <name type="scientific">Natrialba swarupiae</name>
    <dbReference type="NCBI Taxonomy" id="2448032"/>
    <lineage>
        <taxon>Archaea</taxon>
        <taxon>Methanobacteriati</taxon>
        <taxon>Methanobacteriota</taxon>
        <taxon>Stenosarchaea group</taxon>
        <taxon>Halobacteria</taxon>
        <taxon>Halobacteriales</taxon>
        <taxon>Natrialbaceae</taxon>
        <taxon>Natrialba</taxon>
    </lineage>
</organism>
<feature type="transmembrane region" description="Helical" evidence="7">
    <location>
        <begin position="662"/>
        <end position="681"/>
    </location>
</feature>
<feature type="compositionally biased region" description="Low complexity" evidence="6">
    <location>
        <begin position="1194"/>
        <end position="1212"/>
    </location>
</feature>
<dbReference type="EMBL" id="VTAW01000023">
    <property type="protein sequence ID" value="TYT61063.1"/>
    <property type="molecule type" value="Genomic_DNA"/>
</dbReference>
<evidence type="ECO:0000256" key="5">
    <source>
        <dbReference type="ARBA" id="ARBA00023136"/>
    </source>
</evidence>
<dbReference type="InterPro" id="IPR050545">
    <property type="entry name" value="Mycobact_MmpL"/>
</dbReference>
<evidence type="ECO:0000256" key="7">
    <source>
        <dbReference type="SAM" id="Phobius"/>
    </source>
</evidence>
<proteinExistence type="predicted"/>
<feature type="region of interest" description="Disordered" evidence="6">
    <location>
        <begin position="320"/>
        <end position="387"/>
    </location>
</feature>
<comment type="subcellular location">
    <subcellularLocation>
        <location evidence="1">Cell membrane</location>
        <topology evidence="1">Multi-pass membrane protein</topology>
    </subcellularLocation>
</comment>
<evidence type="ECO:0000259" key="8">
    <source>
        <dbReference type="PROSITE" id="PS50156"/>
    </source>
</evidence>
<feature type="region of interest" description="Disordered" evidence="6">
    <location>
        <begin position="276"/>
        <end position="297"/>
    </location>
</feature>